<dbReference type="Pfam" id="PF14381">
    <property type="entry name" value="EDR1_CTR1_ARMC3_pept"/>
    <property type="match status" value="1"/>
</dbReference>
<reference evidence="3" key="1">
    <citation type="submission" date="2020-05" db="UniProtKB">
        <authorList>
            <consortium name="EnsemblMetazoa"/>
        </authorList>
    </citation>
    <scope>IDENTIFICATION</scope>
    <source>
        <strain evidence="3">USDA</strain>
    </source>
</reference>
<dbReference type="InterPro" id="IPR055164">
    <property type="entry name" value="EDR1/CTR1/ARMC3-like_pept-like"/>
</dbReference>
<dbReference type="InterPro" id="IPR052441">
    <property type="entry name" value="Armadillo-Ser/Thr_Kinase"/>
</dbReference>
<dbReference type="Proteomes" id="UP000095300">
    <property type="component" value="Unassembled WGS sequence"/>
</dbReference>
<dbReference type="InterPro" id="IPR016024">
    <property type="entry name" value="ARM-type_fold"/>
</dbReference>
<dbReference type="STRING" id="35570.A0A1I8PMZ4"/>
<keyword evidence="4" id="KW-1185">Reference proteome</keyword>
<gene>
    <name evidence="3" type="primary">106087588</name>
</gene>
<dbReference type="OrthoDB" id="7537227at2759"/>
<dbReference type="Gene3D" id="1.25.10.10">
    <property type="entry name" value="Leucine-rich Repeat Variant"/>
    <property type="match status" value="1"/>
</dbReference>
<dbReference type="KEGG" id="scac:106087588"/>
<dbReference type="AlphaFoldDB" id="A0A1I8PMZ4"/>
<dbReference type="PANTHER" id="PTHR46618:SF1">
    <property type="entry name" value="ARMADILLO REPEAT-CONTAINING PROTEIN 3"/>
    <property type="match status" value="1"/>
</dbReference>
<dbReference type="InterPro" id="IPR011989">
    <property type="entry name" value="ARM-like"/>
</dbReference>
<dbReference type="PANTHER" id="PTHR46618">
    <property type="entry name" value="ARMADILLO REPEAT-CONTAINING PROTEIN 3"/>
    <property type="match status" value="1"/>
</dbReference>
<evidence type="ECO:0000313" key="4">
    <source>
        <dbReference type="Proteomes" id="UP000095300"/>
    </source>
</evidence>
<dbReference type="EnsemblMetazoa" id="SCAU009564-RA">
    <property type="protein sequence ID" value="SCAU009564-PA"/>
    <property type="gene ID" value="SCAU009564"/>
</dbReference>
<sequence>MSKTTKKLLVSSVNEYVDRRLDENENIPQLTVNLESIKSMLLLLDSEEEIALIAVLRHLTEYLRKSDENVATLKKHQLWELMLRKEFYRDSSHAIVRRFSLYLMANMVESMNILQDMKTEKTLQIIDVCLQYYGREDDNFCLEYLTVIINKCLQDPQVALRVLNHMNFTKKFTSTIASSNNPDEILNSLQILEQILKVKCVKELEEFISQPYFPELRILCELTSEFENIRRAALKVTKLLVLDMSQTNPLRKEPRMSYLWEQLTTLFCDTSENTGTELVASVMAAALRNEAMAHLFFEQNHFARLLDVVSTLDLPDVCPALLVFSEAASYEKFIPRLADSAVVEQLLSCLLADYVKGPTGCQYLQGLNRMMKSCQAANKIVDAYERGVINKLLDLVKNQSLDVKIREQSTDLLLNLLKFSFYKTGVALVFKSVKFSEILSTVFEEGVSSQSTDLLFSLLSVVEELASNDDYRQELCEDHKLIENMGMLLMNSFSTAILVGSIFRCLCLLVDEASARYALLQTYIIPSIKRALKSLSNLVKASVTNFVIQTTRFPEFLNEYLDQGVLEVLILQQKHAFCVPTWNTAIESILSKTPTMKFCIRNHLGFTDFTTGHDFFVSKKKFNDFRTFQANLKNDVSPLDPVLVVNFERSITPEESIIKIPVDCFVPEECQVASNTEEWCYCRTPGDAYLPMYLKEVYNQLDASGLTRNSEQSQNSIDFENINRRVKIIARVVAKALANDLQSYDLNSSEECSQHTVKCHLKALAKELHCSFIPLGLVRSGCHFERAVLFKALADQVGLPCTLQRSVDGRVLFNEVPMPLEMALDVHCDPNTMKYMPWRMLRPTHIVDLMHNVGELHPLQSRQALQYLRLY</sequence>
<accession>A0A1I8PMZ4</accession>
<dbReference type="VEuPathDB" id="VectorBase:SCAU009564"/>
<protein>
    <recommendedName>
        <fullName evidence="2">EDR1/CTR1/ARMC3-like peptidase-like domain-containing protein</fullName>
    </recommendedName>
</protein>
<evidence type="ECO:0000256" key="1">
    <source>
        <dbReference type="ARBA" id="ARBA00022737"/>
    </source>
</evidence>
<evidence type="ECO:0000313" key="3">
    <source>
        <dbReference type="EnsemblMetazoa" id="SCAU009564-PA"/>
    </source>
</evidence>
<proteinExistence type="predicted"/>
<evidence type="ECO:0000259" key="2">
    <source>
        <dbReference type="Pfam" id="PF14381"/>
    </source>
</evidence>
<name>A0A1I8PMZ4_STOCA</name>
<feature type="domain" description="EDR1/CTR1/ARMC3-like peptidase-like" evidence="2">
    <location>
        <begin position="718"/>
        <end position="805"/>
    </location>
</feature>
<dbReference type="SUPFAM" id="SSF48371">
    <property type="entry name" value="ARM repeat"/>
    <property type="match status" value="2"/>
</dbReference>
<keyword evidence="1" id="KW-0677">Repeat</keyword>
<organism evidence="3 4">
    <name type="scientific">Stomoxys calcitrans</name>
    <name type="common">Stable fly</name>
    <name type="synonym">Conops calcitrans</name>
    <dbReference type="NCBI Taxonomy" id="35570"/>
    <lineage>
        <taxon>Eukaryota</taxon>
        <taxon>Metazoa</taxon>
        <taxon>Ecdysozoa</taxon>
        <taxon>Arthropoda</taxon>
        <taxon>Hexapoda</taxon>
        <taxon>Insecta</taxon>
        <taxon>Pterygota</taxon>
        <taxon>Neoptera</taxon>
        <taxon>Endopterygota</taxon>
        <taxon>Diptera</taxon>
        <taxon>Brachycera</taxon>
        <taxon>Muscomorpha</taxon>
        <taxon>Muscoidea</taxon>
        <taxon>Muscidae</taxon>
        <taxon>Stomoxys</taxon>
    </lineage>
</organism>